<evidence type="ECO:0000259" key="5">
    <source>
        <dbReference type="PROSITE" id="PS50102"/>
    </source>
</evidence>
<evidence type="ECO:0000313" key="6">
    <source>
        <dbReference type="EMBL" id="CAL4100093.1"/>
    </source>
</evidence>
<sequence length="385" mass="43451">MEPESMRKLFLANLDVSFTKEDLQSYFSKYGEIEELVIGKFKSRSSGWGFIKFTTLESVDNILKSRPHIVKNIKVDPKRVLCEDQVNGSADILKVNFLIVHDIPSETKEDDLQNTFSTVVGKSSSVMIVTCSVGTCAFLEYGDSDTVDKAMLIDTVKVKNQKVEISKICKEDMIKALTQGDLTEVASVRVGETCTKVRSSEHLEKLIKKIPRSPVVHVKKKKELLIPELFVGNLSYDTTENELNEYFSQYGEIIRSVIVRDPSSNDSLGFGFLEFSKSNMVDAVLKKKPHRLKNHYLATRRPRQSDHLGQPESRIKMIEFQKENVSDNGVSEFDPFGDYIDCKDFIHRYGPAGRCPMKIEGAGQPVLPPLQIDPVVIMPTMSIED</sequence>
<name>A0AAV2QWF4_MEGNR</name>
<dbReference type="EMBL" id="CAXKWB010011114">
    <property type="protein sequence ID" value="CAL4100093.1"/>
    <property type="molecule type" value="Genomic_DNA"/>
</dbReference>
<evidence type="ECO:0000256" key="1">
    <source>
        <dbReference type="ARBA" id="ARBA00004123"/>
    </source>
</evidence>
<dbReference type="Pfam" id="PF00076">
    <property type="entry name" value="RRM_1"/>
    <property type="match status" value="2"/>
</dbReference>
<feature type="domain" description="RRM" evidence="5">
    <location>
        <begin position="7"/>
        <end position="80"/>
    </location>
</feature>
<dbReference type="GO" id="GO:0000785">
    <property type="term" value="C:chromatin"/>
    <property type="evidence" value="ECO:0007669"/>
    <property type="project" value="TreeGrafter"/>
</dbReference>
<dbReference type="PROSITE" id="PS50102">
    <property type="entry name" value="RRM"/>
    <property type="match status" value="3"/>
</dbReference>
<gene>
    <name evidence="6" type="ORF">MNOR_LOCUS16713</name>
</gene>
<feature type="domain" description="RRM" evidence="5">
    <location>
        <begin position="96"/>
        <end position="170"/>
    </location>
</feature>
<comment type="caution">
    <text evidence="6">The sequence shown here is derived from an EMBL/GenBank/DDBJ whole genome shotgun (WGS) entry which is preliminary data.</text>
</comment>
<dbReference type="SMART" id="SM00360">
    <property type="entry name" value="RRM"/>
    <property type="match status" value="3"/>
</dbReference>
<dbReference type="InterPro" id="IPR000504">
    <property type="entry name" value="RRM_dom"/>
</dbReference>
<dbReference type="PANTHER" id="PTHR48033">
    <property type="entry name" value="RNA-BINDING (RRM/RBD/RNP MOTIFS) FAMILY PROTEIN"/>
    <property type="match status" value="1"/>
</dbReference>
<accession>A0AAV2QWF4</accession>
<evidence type="ECO:0000256" key="3">
    <source>
        <dbReference type="ARBA" id="ARBA00023242"/>
    </source>
</evidence>
<evidence type="ECO:0000256" key="2">
    <source>
        <dbReference type="ARBA" id="ARBA00022884"/>
    </source>
</evidence>
<keyword evidence="3" id="KW-0539">Nucleus</keyword>
<protein>
    <recommendedName>
        <fullName evidence="5">RRM domain-containing protein</fullName>
    </recommendedName>
</protein>
<dbReference type="SUPFAM" id="SSF54928">
    <property type="entry name" value="RNA-binding domain, RBD"/>
    <property type="match status" value="2"/>
</dbReference>
<dbReference type="GO" id="GO:0005654">
    <property type="term" value="C:nucleoplasm"/>
    <property type="evidence" value="ECO:0007669"/>
    <property type="project" value="TreeGrafter"/>
</dbReference>
<keyword evidence="2 4" id="KW-0694">RNA-binding</keyword>
<dbReference type="GO" id="GO:0003723">
    <property type="term" value="F:RNA binding"/>
    <property type="evidence" value="ECO:0007669"/>
    <property type="project" value="UniProtKB-UniRule"/>
</dbReference>
<evidence type="ECO:0000256" key="4">
    <source>
        <dbReference type="PROSITE-ProRule" id="PRU00176"/>
    </source>
</evidence>
<organism evidence="6 7">
    <name type="scientific">Meganyctiphanes norvegica</name>
    <name type="common">Northern krill</name>
    <name type="synonym">Thysanopoda norvegica</name>
    <dbReference type="NCBI Taxonomy" id="48144"/>
    <lineage>
        <taxon>Eukaryota</taxon>
        <taxon>Metazoa</taxon>
        <taxon>Ecdysozoa</taxon>
        <taxon>Arthropoda</taxon>
        <taxon>Crustacea</taxon>
        <taxon>Multicrustacea</taxon>
        <taxon>Malacostraca</taxon>
        <taxon>Eumalacostraca</taxon>
        <taxon>Eucarida</taxon>
        <taxon>Euphausiacea</taxon>
        <taxon>Euphausiidae</taxon>
        <taxon>Meganyctiphanes</taxon>
    </lineage>
</organism>
<dbReference type="Gene3D" id="3.30.70.330">
    <property type="match status" value="3"/>
</dbReference>
<dbReference type="InterPro" id="IPR012677">
    <property type="entry name" value="Nucleotide-bd_a/b_plait_sf"/>
</dbReference>
<dbReference type="Proteomes" id="UP001497623">
    <property type="component" value="Unassembled WGS sequence"/>
</dbReference>
<dbReference type="InterPro" id="IPR035979">
    <property type="entry name" value="RBD_domain_sf"/>
</dbReference>
<keyword evidence="7" id="KW-1185">Reference proteome</keyword>
<proteinExistence type="predicted"/>
<dbReference type="CDD" id="cd00590">
    <property type="entry name" value="RRM_SF"/>
    <property type="match status" value="1"/>
</dbReference>
<reference evidence="6 7" key="1">
    <citation type="submission" date="2024-05" db="EMBL/GenBank/DDBJ databases">
        <authorList>
            <person name="Wallberg A."/>
        </authorList>
    </citation>
    <scope>NUCLEOTIDE SEQUENCE [LARGE SCALE GENOMIC DNA]</scope>
</reference>
<comment type="subcellular location">
    <subcellularLocation>
        <location evidence="1">Nucleus</location>
    </subcellularLocation>
</comment>
<dbReference type="AlphaFoldDB" id="A0AAV2QWF4"/>
<feature type="domain" description="RRM" evidence="5">
    <location>
        <begin position="227"/>
        <end position="323"/>
    </location>
</feature>
<dbReference type="PANTHER" id="PTHR48033:SF17">
    <property type="entry name" value="RRM DOMAIN-CONTAINING PROTEIN"/>
    <property type="match status" value="1"/>
</dbReference>
<dbReference type="GO" id="GO:0010468">
    <property type="term" value="P:regulation of gene expression"/>
    <property type="evidence" value="ECO:0007669"/>
    <property type="project" value="TreeGrafter"/>
</dbReference>
<evidence type="ECO:0000313" key="7">
    <source>
        <dbReference type="Proteomes" id="UP001497623"/>
    </source>
</evidence>